<dbReference type="Proteomes" id="UP000326759">
    <property type="component" value="Unassembled WGS sequence"/>
</dbReference>
<feature type="transmembrane region" description="Helical" evidence="1">
    <location>
        <begin position="97"/>
        <end position="125"/>
    </location>
</feature>
<dbReference type="OrthoDB" id="10418304at2759"/>
<organism evidence="3 4">
    <name type="scientific">Armadillidium nasatum</name>
    <dbReference type="NCBI Taxonomy" id="96803"/>
    <lineage>
        <taxon>Eukaryota</taxon>
        <taxon>Metazoa</taxon>
        <taxon>Ecdysozoa</taxon>
        <taxon>Arthropoda</taxon>
        <taxon>Crustacea</taxon>
        <taxon>Multicrustacea</taxon>
        <taxon>Malacostraca</taxon>
        <taxon>Eumalacostraca</taxon>
        <taxon>Peracarida</taxon>
        <taxon>Isopoda</taxon>
        <taxon>Oniscidea</taxon>
        <taxon>Crinocheta</taxon>
        <taxon>Armadillidiidae</taxon>
        <taxon>Armadillidium</taxon>
    </lineage>
</organism>
<reference evidence="3 4" key="1">
    <citation type="journal article" date="2019" name="PLoS Biol.">
        <title>Sex chromosomes control vertical transmission of feminizing Wolbachia symbionts in an isopod.</title>
        <authorList>
            <person name="Becking T."/>
            <person name="Chebbi M.A."/>
            <person name="Giraud I."/>
            <person name="Moumen B."/>
            <person name="Laverre T."/>
            <person name="Caubet Y."/>
            <person name="Peccoud J."/>
            <person name="Gilbert C."/>
            <person name="Cordaux R."/>
        </authorList>
    </citation>
    <scope>NUCLEOTIDE SEQUENCE [LARGE SCALE GENOMIC DNA]</scope>
    <source>
        <strain evidence="3">ANa2</strain>
        <tissue evidence="3">Whole body excluding digestive tract and cuticle</tissue>
    </source>
</reference>
<keyword evidence="1" id="KW-0472">Membrane</keyword>
<sequence length="207" mass="23800">MSFYNSYVLYVIVTLVICIVRRDTAVGSTETPIDPKTIVTQEGFRDDVRTIKTKVKDKVNSTITSTKDKVKQKVKDKVQKKIEEKLDPTGGYLKLPAIIGIAVAVVVLLIISCIVCCCCCPYCILYKRRQARNEKYEPAEVHLQPLRKTDDYNLVTSQDYNNENGTCNIVTLFIHLFKYFYCSCSYYFIIQLEYTRSLICIIININM</sequence>
<evidence type="ECO:0000256" key="2">
    <source>
        <dbReference type="SAM" id="SignalP"/>
    </source>
</evidence>
<dbReference type="AlphaFoldDB" id="A0A5N5SIA9"/>
<evidence type="ECO:0000313" key="4">
    <source>
        <dbReference type="Proteomes" id="UP000326759"/>
    </source>
</evidence>
<keyword evidence="1" id="KW-1133">Transmembrane helix</keyword>
<gene>
    <name evidence="3" type="ORF">Anas_09797</name>
</gene>
<evidence type="ECO:0000256" key="1">
    <source>
        <dbReference type="SAM" id="Phobius"/>
    </source>
</evidence>
<protein>
    <submittedName>
        <fullName evidence="3">Uncharacterized protein</fullName>
    </submittedName>
</protein>
<keyword evidence="4" id="KW-1185">Reference proteome</keyword>
<feature type="chain" id="PRO_5024414231" evidence="2">
    <location>
        <begin position="28"/>
        <end position="207"/>
    </location>
</feature>
<feature type="signal peptide" evidence="2">
    <location>
        <begin position="1"/>
        <end position="27"/>
    </location>
</feature>
<evidence type="ECO:0000313" key="3">
    <source>
        <dbReference type="EMBL" id="KAB7493806.1"/>
    </source>
</evidence>
<keyword evidence="2" id="KW-0732">Signal</keyword>
<dbReference type="EMBL" id="SEYY01024899">
    <property type="protein sequence ID" value="KAB7493806.1"/>
    <property type="molecule type" value="Genomic_DNA"/>
</dbReference>
<accession>A0A5N5SIA9</accession>
<keyword evidence="1" id="KW-0812">Transmembrane</keyword>
<name>A0A5N5SIA9_9CRUS</name>
<comment type="caution">
    <text evidence="3">The sequence shown here is derived from an EMBL/GenBank/DDBJ whole genome shotgun (WGS) entry which is preliminary data.</text>
</comment>
<proteinExistence type="predicted"/>